<comment type="caution">
    <text evidence="1">The sequence shown here is derived from an EMBL/GenBank/DDBJ whole genome shotgun (WGS) entry which is preliminary data.</text>
</comment>
<evidence type="ECO:0000313" key="1">
    <source>
        <dbReference type="EMBL" id="POW01921.1"/>
    </source>
</evidence>
<proteinExistence type="predicted"/>
<dbReference type="VEuPathDB" id="FungiDB:PSTT_12194"/>
<accession>A0A2S4UXF8</accession>
<organism evidence="1 2">
    <name type="scientific">Puccinia striiformis</name>
    <dbReference type="NCBI Taxonomy" id="27350"/>
    <lineage>
        <taxon>Eukaryota</taxon>
        <taxon>Fungi</taxon>
        <taxon>Dikarya</taxon>
        <taxon>Basidiomycota</taxon>
        <taxon>Pucciniomycotina</taxon>
        <taxon>Pucciniomycetes</taxon>
        <taxon>Pucciniales</taxon>
        <taxon>Pucciniaceae</taxon>
        <taxon>Puccinia</taxon>
    </lineage>
</organism>
<dbReference type="VEuPathDB" id="FungiDB:PSHT_13330"/>
<protein>
    <submittedName>
        <fullName evidence="1">Uncharacterized protein</fullName>
    </submittedName>
</protein>
<gene>
    <name evidence="1" type="ORF">PSTT_12194</name>
</gene>
<dbReference type="SUPFAM" id="SSF52540">
    <property type="entry name" value="P-loop containing nucleoside triphosphate hydrolases"/>
    <property type="match status" value="1"/>
</dbReference>
<sequence length="256" mass="27833">MSVNKAQGQTLSRVGVFLATNVFAHGQLYVALSRVSDVSNLLIVKPEVREGILNVVHKAIFIEERTGFAPGWDLAWSNQIYMISNFAKARQTIGIFAAEAGPHLQARPNALPLAIYRLSAERQGQRSNQSASVGRNLSVPYHGGFAVIAGRSYEFRGTIGKLDNERTTVLQVDHDGDNQQVAETEIVELGANVNHRHSNANVKATYLIGVDSLDVPANTKFAIGSRIFLTGELDSLGSKSGMMIINVTGGIYFQCF</sequence>
<dbReference type="EMBL" id="PKSL01000151">
    <property type="protein sequence ID" value="POW01921.1"/>
    <property type="molecule type" value="Genomic_DNA"/>
</dbReference>
<reference evidence="1" key="1">
    <citation type="submission" date="2017-12" db="EMBL/GenBank/DDBJ databases">
        <title>Gene loss provides genomic basis for host adaptation in cereal stripe rust fungi.</title>
        <authorList>
            <person name="Xia C."/>
        </authorList>
    </citation>
    <scope>NUCLEOTIDE SEQUENCE [LARGE SCALE GENOMIC DNA]</scope>
    <source>
        <strain evidence="1">93-210</strain>
    </source>
</reference>
<name>A0A2S4UXF8_9BASI</name>
<dbReference type="Proteomes" id="UP000239156">
    <property type="component" value="Unassembled WGS sequence"/>
</dbReference>
<dbReference type="AlphaFoldDB" id="A0A2S4UXF8"/>
<evidence type="ECO:0000313" key="2">
    <source>
        <dbReference type="Proteomes" id="UP000239156"/>
    </source>
</evidence>
<dbReference type="InterPro" id="IPR027417">
    <property type="entry name" value="P-loop_NTPase"/>
</dbReference>
<keyword evidence="2" id="KW-1185">Reference proteome</keyword>